<gene>
    <name evidence="1" type="ORF">MENTE1834_LOCUS6805</name>
</gene>
<protein>
    <submittedName>
        <fullName evidence="1">Uncharacterized protein</fullName>
    </submittedName>
</protein>
<keyword evidence="2" id="KW-1185">Reference proteome</keyword>
<comment type="caution">
    <text evidence="1">The sequence shown here is derived from an EMBL/GenBank/DDBJ whole genome shotgun (WGS) entry which is preliminary data.</text>
</comment>
<organism evidence="1 2">
    <name type="scientific">Meloidogyne enterolobii</name>
    <name type="common">Root-knot nematode worm</name>
    <name type="synonym">Meloidogyne mayaguensis</name>
    <dbReference type="NCBI Taxonomy" id="390850"/>
    <lineage>
        <taxon>Eukaryota</taxon>
        <taxon>Metazoa</taxon>
        <taxon>Ecdysozoa</taxon>
        <taxon>Nematoda</taxon>
        <taxon>Chromadorea</taxon>
        <taxon>Rhabditida</taxon>
        <taxon>Tylenchina</taxon>
        <taxon>Tylenchomorpha</taxon>
        <taxon>Tylenchoidea</taxon>
        <taxon>Meloidogynidae</taxon>
        <taxon>Meloidogyninae</taxon>
        <taxon>Meloidogyne</taxon>
    </lineage>
</organism>
<accession>A0ACB0Y298</accession>
<dbReference type="Proteomes" id="UP001497535">
    <property type="component" value="Unassembled WGS sequence"/>
</dbReference>
<dbReference type="EMBL" id="CAVMJV010000005">
    <property type="protein sequence ID" value="CAK5029073.1"/>
    <property type="molecule type" value="Genomic_DNA"/>
</dbReference>
<evidence type="ECO:0000313" key="2">
    <source>
        <dbReference type="Proteomes" id="UP001497535"/>
    </source>
</evidence>
<reference evidence="1" key="1">
    <citation type="submission" date="2023-11" db="EMBL/GenBank/DDBJ databases">
        <authorList>
            <person name="Poullet M."/>
        </authorList>
    </citation>
    <scope>NUCLEOTIDE SEQUENCE</scope>
    <source>
        <strain evidence="1">E1834</strain>
    </source>
</reference>
<proteinExistence type="predicted"/>
<evidence type="ECO:0000313" key="1">
    <source>
        <dbReference type="EMBL" id="CAK5029073.1"/>
    </source>
</evidence>
<sequence length="124" mass="14365">MIIFLLLITQLQLTNAMFHQEGEISSSRGKQVQMHSSPQPSTESGIHFSLVELSILIRVLRFIDIETIKGFTDPTIDLKNIIEWYCDNDFNTLQMDNKDSIGRIYVQLKTKLTQVDSIRIFNKF</sequence>
<name>A0ACB0Y298_MELEN</name>